<dbReference type="Proteomes" id="UP000054018">
    <property type="component" value="Unassembled WGS sequence"/>
</dbReference>
<reference evidence="3" key="2">
    <citation type="submission" date="2015-01" db="EMBL/GenBank/DDBJ databases">
        <title>Evolutionary Origins and Diversification of the Mycorrhizal Mutualists.</title>
        <authorList>
            <consortium name="DOE Joint Genome Institute"/>
            <consortium name="Mycorrhizal Genomics Consortium"/>
            <person name="Kohler A."/>
            <person name="Kuo A."/>
            <person name="Nagy L.G."/>
            <person name="Floudas D."/>
            <person name="Copeland A."/>
            <person name="Barry K.W."/>
            <person name="Cichocki N."/>
            <person name="Veneault-Fourrey C."/>
            <person name="LaButti K."/>
            <person name="Lindquist E.A."/>
            <person name="Lipzen A."/>
            <person name="Lundell T."/>
            <person name="Morin E."/>
            <person name="Murat C."/>
            <person name="Riley R."/>
            <person name="Ohm R."/>
            <person name="Sun H."/>
            <person name="Tunlid A."/>
            <person name="Henrissat B."/>
            <person name="Grigoriev I.V."/>
            <person name="Hibbett D.S."/>
            <person name="Martin F."/>
        </authorList>
    </citation>
    <scope>NUCLEOTIDE SEQUENCE [LARGE SCALE GENOMIC DNA]</scope>
    <source>
        <strain evidence="3">441</strain>
    </source>
</reference>
<feature type="region of interest" description="Disordered" evidence="1">
    <location>
        <begin position="219"/>
        <end position="243"/>
    </location>
</feature>
<dbReference type="HOGENOM" id="CLU_058077_0_0_1"/>
<dbReference type="AlphaFoldDB" id="A0A0C9ZPU7"/>
<evidence type="ECO:0000313" key="2">
    <source>
        <dbReference type="EMBL" id="KIK31326.1"/>
    </source>
</evidence>
<organism evidence="2 3">
    <name type="scientific">Pisolithus microcarpus 441</name>
    <dbReference type="NCBI Taxonomy" id="765257"/>
    <lineage>
        <taxon>Eukaryota</taxon>
        <taxon>Fungi</taxon>
        <taxon>Dikarya</taxon>
        <taxon>Basidiomycota</taxon>
        <taxon>Agaricomycotina</taxon>
        <taxon>Agaricomycetes</taxon>
        <taxon>Agaricomycetidae</taxon>
        <taxon>Boletales</taxon>
        <taxon>Sclerodermatineae</taxon>
        <taxon>Pisolithaceae</taxon>
        <taxon>Pisolithus</taxon>
    </lineage>
</organism>
<sequence length="278" mass="31732">MHTLTLLGITSYRHLHTLKCSLSQEEVDDYEKDVPGCLAITPTNFMVDCSRPRNSPFNRDAARIFAEDFLDKIANHSWYAKANIPARYQKYEAIYEGFMSHLATVKFHFRVLLAEDEDQAKAKEKKDLWLQKAARNSRKIRLFKLRLDTIANDSSLKRHLAFVQDLGSQGMSSDESEDENARTISYLRVYPAWRSRQLGSLLWNVDDVAATNASVPIGKQKKSGTQLHVRPHSDKVNKEAAAPPGLPHNCYDTAWLAKLSQQQKCELRVKDSDYNFTA</sequence>
<reference evidence="2 3" key="1">
    <citation type="submission" date="2014-04" db="EMBL/GenBank/DDBJ databases">
        <authorList>
            <consortium name="DOE Joint Genome Institute"/>
            <person name="Kuo A."/>
            <person name="Kohler A."/>
            <person name="Costa M.D."/>
            <person name="Nagy L.G."/>
            <person name="Floudas D."/>
            <person name="Copeland A."/>
            <person name="Barry K.W."/>
            <person name="Cichocki N."/>
            <person name="Veneault-Fourrey C."/>
            <person name="LaButti K."/>
            <person name="Lindquist E.A."/>
            <person name="Lipzen A."/>
            <person name="Lundell T."/>
            <person name="Morin E."/>
            <person name="Murat C."/>
            <person name="Sun H."/>
            <person name="Tunlid A."/>
            <person name="Henrissat B."/>
            <person name="Grigoriev I.V."/>
            <person name="Hibbett D.S."/>
            <person name="Martin F."/>
            <person name="Nordberg H.P."/>
            <person name="Cantor M.N."/>
            <person name="Hua S.X."/>
        </authorList>
    </citation>
    <scope>NUCLEOTIDE SEQUENCE [LARGE SCALE GENOMIC DNA]</scope>
    <source>
        <strain evidence="2 3">441</strain>
    </source>
</reference>
<dbReference type="EMBL" id="KN833685">
    <property type="protein sequence ID" value="KIK31326.1"/>
    <property type="molecule type" value="Genomic_DNA"/>
</dbReference>
<keyword evidence="3" id="KW-1185">Reference proteome</keyword>
<proteinExistence type="predicted"/>
<protein>
    <submittedName>
        <fullName evidence="2">Uncharacterized protein</fullName>
    </submittedName>
</protein>
<gene>
    <name evidence="2" type="ORF">PISMIDRAFT_86043</name>
</gene>
<evidence type="ECO:0000256" key="1">
    <source>
        <dbReference type="SAM" id="MobiDB-lite"/>
    </source>
</evidence>
<dbReference type="OrthoDB" id="2658401at2759"/>
<dbReference type="STRING" id="765257.A0A0C9ZPU7"/>
<evidence type="ECO:0000313" key="3">
    <source>
        <dbReference type="Proteomes" id="UP000054018"/>
    </source>
</evidence>
<name>A0A0C9ZPU7_9AGAM</name>
<accession>A0A0C9ZPU7</accession>